<feature type="region of interest" description="Disordered" evidence="1">
    <location>
        <begin position="342"/>
        <end position="500"/>
    </location>
</feature>
<proteinExistence type="predicted"/>
<gene>
    <name evidence="2" type="ORF">Tci_057108</name>
</gene>
<feature type="compositionally biased region" description="Pro residues" evidence="1">
    <location>
        <begin position="731"/>
        <end position="742"/>
    </location>
</feature>
<name>A0A6L2NGH8_TANCI</name>
<feature type="compositionally biased region" description="Low complexity" evidence="1">
    <location>
        <begin position="771"/>
        <end position="785"/>
    </location>
</feature>
<organism evidence="2">
    <name type="scientific">Tanacetum cinerariifolium</name>
    <name type="common">Dalmatian daisy</name>
    <name type="synonym">Chrysanthemum cinerariifolium</name>
    <dbReference type="NCBI Taxonomy" id="118510"/>
    <lineage>
        <taxon>Eukaryota</taxon>
        <taxon>Viridiplantae</taxon>
        <taxon>Streptophyta</taxon>
        <taxon>Embryophyta</taxon>
        <taxon>Tracheophyta</taxon>
        <taxon>Spermatophyta</taxon>
        <taxon>Magnoliopsida</taxon>
        <taxon>eudicotyledons</taxon>
        <taxon>Gunneridae</taxon>
        <taxon>Pentapetalae</taxon>
        <taxon>asterids</taxon>
        <taxon>campanulids</taxon>
        <taxon>Asterales</taxon>
        <taxon>Asteraceae</taxon>
        <taxon>Asteroideae</taxon>
        <taxon>Anthemideae</taxon>
        <taxon>Anthemidinae</taxon>
        <taxon>Tanacetum</taxon>
    </lineage>
</organism>
<dbReference type="EMBL" id="BKCJ010009043">
    <property type="protein sequence ID" value="GEU85130.1"/>
    <property type="molecule type" value="Genomic_DNA"/>
</dbReference>
<comment type="caution">
    <text evidence="2">The sequence shown here is derived from an EMBL/GenBank/DDBJ whole genome shotgun (WGS) entry which is preliminary data.</text>
</comment>
<evidence type="ECO:0000256" key="1">
    <source>
        <dbReference type="SAM" id="MobiDB-lite"/>
    </source>
</evidence>
<feature type="region of interest" description="Disordered" evidence="1">
    <location>
        <begin position="709"/>
        <end position="785"/>
    </location>
</feature>
<dbReference type="AlphaFoldDB" id="A0A6L2NGH8"/>
<feature type="compositionally biased region" description="Low complexity" evidence="1">
    <location>
        <begin position="285"/>
        <end position="298"/>
    </location>
</feature>
<dbReference type="PANTHER" id="PTHR48125:SF12">
    <property type="entry name" value="AT HOOK TRANSCRIPTION FACTOR FAMILY-RELATED"/>
    <property type="match status" value="1"/>
</dbReference>
<feature type="compositionally biased region" description="Basic and acidic residues" evidence="1">
    <location>
        <begin position="306"/>
        <end position="315"/>
    </location>
</feature>
<feature type="compositionally biased region" description="Low complexity" evidence="1">
    <location>
        <begin position="743"/>
        <end position="756"/>
    </location>
</feature>
<reference evidence="2" key="1">
    <citation type="journal article" date="2019" name="Sci. Rep.">
        <title>Draft genome of Tanacetum cinerariifolium, the natural source of mosquito coil.</title>
        <authorList>
            <person name="Yamashiro T."/>
            <person name="Shiraishi A."/>
            <person name="Satake H."/>
            <person name="Nakayama K."/>
        </authorList>
    </citation>
    <scope>NUCLEOTIDE SEQUENCE</scope>
</reference>
<dbReference type="PANTHER" id="PTHR48125">
    <property type="entry name" value="LP07818P1"/>
    <property type="match status" value="1"/>
</dbReference>
<protein>
    <submittedName>
        <fullName evidence="2">E-beta-farnesene synthase</fullName>
    </submittedName>
</protein>
<feature type="compositionally biased region" description="Basic and acidic residues" evidence="1">
    <location>
        <begin position="415"/>
        <end position="436"/>
    </location>
</feature>
<accession>A0A6L2NGH8</accession>
<evidence type="ECO:0000313" key="2">
    <source>
        <dbReference type="EMBL" id="GEU85130.1"/>
    </source>
</evidence>
<sequence>MADVNAPSGQAPAMAPPVRTDDQILPRIWWVPNGKINCYLDLEKSQGNPIYKIAVDLLKNINFFRAFTASSIIPLIYIQQFWDTVQYDKKAGSYRCQLDEQWFVLTKDTLREALQITPINNNQPFVAPPSFDALINFVNELGYPKLVRNMSNVVTNDMFQPWRALLMIINLCLTRKTSGFKRPRAPPRHDSPLHLPNEEPILGYLKFSAKGTKREVFGMPIPGSLITADIQAASYYQEYLANMAKHRRYLASETGSVQDSPALKPTKPARKPKSTVPKAPPRPAPTSAQPAPTSTPTKPQEKKRKQATEASDKPPKAKKSKYGVIGKKRSLKYVATSEAEDVPVMEPQGSAPTVVIKEPESGKYQPLPEVPGKGKAKVTEEQVAHDLLSLQNPKKKSHADQYIFQRHVSEPIGSSEHDESPYDVLRQSDSKEESEKVVLGADEGGQGEGQAGSDPGAQAEGQTGLDAGDQDEGQAGSNPDEISEGQARPDPGNAEADVHSIPSTVVYAGSDREHMDLDVADVSPQPTMEQLDEGFTAMAYPKVQENLKLTVEDQVLLEEHASSSGTLSSLQHLSRDISFGDLFFSDKPSDADKNTETEVKSMVNVPIQQALSSISLMTSPIIDLTSRPESPKVSKAISEVVMDAVDWAMQAPLRNRFRDLPEADMKEILYQRMWETESYKSHEDHMQLFKALEKSMYGDHSEELAQDLAEAHKKKKKSRESPKTLPGSPSHQPPSPPTPVGPPEASGAPGASGSSQVPPPPPPLSSTNQESMSKGSTAPSSSKTAASAKYLAWTTTNEERSATLEPAWSIRLSNVPVPTNNWALNLASNYSPPPKDSLLVQTDDIATFMDWFCKRRGITELKPQDMEGHAFEIVKVFHPDAQRQQTIPLGGPPGQVTILSDFFFNKDLEYLRCGSKGMRHAMSISKMKAAYYPDAGLEQMVLDQFWIEEECKYDIAAMYGISHWWFQRQRFYID</sequence>
<feature type="region of interest" description="Disordered" evidence="1">
    <location>
        <begin position="253"/>
        <end position="324"/>
    </location>
</feature>